<dbReference type="InterPro" id="IPR050628">
    <property type="entry name" value="SNF2_RAD54_helicase_TF"/>
</dbReference>
<dbReference type="InterPro" id="IPR001841">
    <property type="entry name" value="Znf_RING"/>
</dbReference>
<keyword evidence="5" id="KW-0862">Zinc</keyword>
<evidence type="ECO:0000313" key="12">
    <source>
        <dbReference type="EMBL" id="KAF7554933.1"/>
    </source>
</evidence>
<evidence type="ECO:0000256" key="5">
    <source>
        <dbReference type="ARBA" id="ARBA00022833"/>
    </source>
</evidence>
<name>A0A9P5HIL4_9HYPO</name>
<dbReference type="Pfam" id="PF00176">
    <property type="entry name" value="SNF2-rel_dom"/>
    <property type="match status" value="1"/>
</dbReference>
<dbReference type="EMBL" id="JAANBB010000026">
    <property type="protein sequence ID" value="KAF7554933.1"/>
    <property type="molecule type" value="Genomic_DNA"/>
</dbReference>
<dbReference type="Pfam" id="PF00271">
    <property type="entry name" value="Helicase_C"/>
    <property type="match status" value="1"/>
</dbReference>
<dbReference type="GO" id="GO:0005634">
    <property type="term" value="C:nucleus"/>
    <property type="evidence" value="ECO:0007669"/>
    <property type="project" value="TreeGrafter"/>
</dbReference>
<sequence>MSLSGLLNPEDGSATPLDDYGSQSVDQGASLQMYFDDQVPGNWFDEFMPEDSASGFSVSGYLGPHGVVESTVDEMQHGVEDWARTISANGINPQGFTVDWTDQLVPTASEDLDMPDASQIPESNITSTLEESADSSHRVCYGMIHGEDVKLSGDMTNLLTQLNPSTQSLRSDNVQTFRLRPNVDHILLLLPNGTAFGHLRDKLTKALTPLLKLDYLDFEAVALSQGVCGRISKMDKSGDAIVQVDINIYGPSDQGIIIGNILTEDKLWFQRPDYYKNEFPYENPHVIRFPELEGSMEFEEIRKGNINPTGRTDVNVLQLVSEIQASTHRADGLDRVTGDRRLQTNLLEFVHRITKTRSSIRPDEKGGGVLADEMGMGKTLSILALVINTIDQGHEWAQSSTNEELSHSDIEHHTHSTLVIVPSALLINSWIAEIKLHLGDAVRVTKYHGGGRERDTEAIARADIVLTTYKTLATDHGTKKDRRSPLHRIGWFRVVLDEAHNIRRPSTSFHRSCAALKARSRWCLTGTPIQNKLEDIGALFVFLKAEPFQSIARFRGYLVAPFEQQDPVAKERLVMLYDSLVLRRTKDILSLPGQEERIRKLQLSPAERLQYKKTTDILNRYIRQQVGEHEVKSKFGLFQAHLQLRILCNHGTHQKSFAWKRKNRSMLDEKEAFLSELGLNAERKCSGCYQPRPIINSNKTGSEFIEKCAHFLCRDCLDTPDTTQATTEGLQHCPICELSRKSPTQSTLVGNGGSGESADVVMRNADDDDRHMDTYFNHEGYSTKMTALVNDVKETLSESLRQEDGRIRKPKGIIFSCWTRTLDLVEVYLEREKIEFLRVDGECLMSKRQQILDQFSRRGGPRIMLMTTGTGAFGLNLTAANRIFIVELQWNPSVENQAIARAIRLRQKDKVIVTRYMIVNTVEQEMKSQQIKKEQAARAGFGGPRGNDGDIRQGSAEATLST</sequence>
<keyword evidence="2" id="KW-0547">Nucleotide-binding</keyword>
<dbReference type="GO" id="GO:0005524">
    <property type="term" value="F:ATP binding"/>
    <property type="evidence" value="ECO:0007669"/>
    <property type="project" value="UniProtKB-KW"/>
</dbReference>
<evidence type="ECO:0000313" key="13">
    <source>
        <dbReference type="Proteomes" id="UP000722485"/>
    </source>
</evidence>
<dbReference type="InterPro" id="IPR049730">
    <property type="entry name" value="SNF2/RAD54-like_C"/>
</dbReference>
<dbReference type="SMART" id="SM00487">
    <property type="entry name" value="DEXDc"/>
    <property type="match status" value="1"/>
</dbReference>
<dbReference type="GO" id="GO:0006281">
    <property type="term" value="P:DNA repair"/>
    <property type="evidence" value="ECO:0007669"/>
    <property type="project" value="TreeGrafter"/>
</dbReference>
<dbReference type="InterPro" id="IPR027417">
    <property type="entry name" value="P-loop_NTPase"/>
</dbReference>
<dbReference type="AlphaFoldDB" id="A0A9P5HIL4"/>
<dbReference type="InterPro" id="IPR014001">
    <property type="entry name" value="Helicase_ATP-bd"/>
</dbReference>
<dbReference type="InterPro" id="IPR038718">
    <property type="entry name" value="SNF2-like_sf"/>
</dbReference>
<evidence type="ECO:0000256" key="1">
    <source>
        <dbReference type="ARBA" id="ARBA00022723"/>
    </source>
</evidence>
<evidence type="ECO:0000256" key="4">
    <source>
        <dbReference type="ARBA" id="ARBA00022801"/>
    </source>
</evidence>
<organism evidence="12 13">
    <name type="scientific">Cylindrodendrum hubeiense</name>
    <dbReference type="NCBI Taxonomy" id="595255"/>
    <lineage>
        <taxon>Eukaryota</taxon>
        <taxon>Fungi</taxon>
        <taxon>Dikarya</taxon>
        <taxon>Ascomycota</taxon>
        <taxon>Pezizomycotina</taxon>
        <taxon>Sordariomycetes</taxon>
        <taxon>Hypocreomycetidae</taxon>
        <taxon>Hypocreales</taxon>
        <taxon>Nectriaceae</taxon>
        <taxon>Cylindrodendrum</taxon>
    </lineage>
</organism>
<evidence type="ECO:0000256" key="3">
    <source>
        <dbReference type="ARBA" id="ARBA00022771"/>
    </source>
</evidence>
<dbReference type="PROSITE" id="PS00518">
    <property type="entry name" value="ZF_RING_1"/>
    <property type="match status" value="1"/>
</dbReference>
<feature type="region of interest" description="Disordered" evidence="8">
    <location>
        <begin position="930"/>
        <end position="962"/>
    </location>
</feature>
<dbReference type="Proteomes" id="UP000722485">
    <property type="component" value="Unassembled WGS sequence"/>
</dbReference>
<evidence type="ECO:0000259" key="10">
    <source>
        <dbReference type="PROSITE" id="PS51192"/>
    </source>
</evidence>
<dbReference type="OrthoDB" id="448448at2759"/>
<accession>A0A9P5HIL4</accession>
<feature type="domain" description="Helicase C-terminal" evidence="11">
    <location>
        <begin position="799"/>
        <end position="952"/>
    </location>
</feature>
<dbReference type="Gene3D" id="3.40.50.10810">
    <property type="entry name" value="Tandem AAA-ATPase domain"/>
    <property type="match status" value="1"/>
</dbReference>
<proteinExistence type="predicted"/>
<dbReference type="SUPFAM" id="SSF52540">
    <property type="entry name" value="P-loop containing nucleoside triphosphate hydrolases"/>
    <property type="match status" value="2"/>
</dbReference>
<gene>
    <name evidence="12" type="ORF">G7Z17_g2554</name>
</gene>
<dbReference type="InterPro" id="IPR017907">
    <property type="entry name" value="Znf_RING_CS"/>
</dbReference>
<dbReference type="PANTHER" id="PTHR45626">
    <property type="entry name" value="TRANSCRIPTION TERMINATION FACTOR 2-RELATED"/>
    <property type="match status" value="1"/>
</dbReference>
<dbReference type="PANTHER" id="PTHR45626:SF52">
    <property type="entry name" value="SINGLE-STRANDED DNA-DEPENDENT ATPASE (EUROFUNG)"/>
    <property type="match status" value="1"/>
</dbReference>
<keyword evidence="6" id="KW-0067">ATP-binding</keyword>
<evidence type="ECO:0000259" key="9">
    <source>
        <dbReference type="PROSITE" id="PS50089"/>
    </source>
</evidence>
<feature type="region of interest" description="Disordered" evidence="8">
    <location>
        <begin position="1"/>
        <end position="23"/>
    </location>
</feature>
<evidence type="ECO:0000259" key="11">
    <source>
        <dbReference type="PROSITE" id="PS51194"/>
    </source>
</evidence>
<feature type="domain" description="Helicase ATP-binding" evidence="10">
    <location>
        <begin position="359"/>
        <end position="546"/>
    </location>
</feature>
<dbReference type="Gene3D" id="3.40.50.300">
    <property type="entry name" value="P-loop containing nucleotide triphosphate hydrolases"/>
    <property type="match status" value="1"/>
</dbReference>
<evidence type="ECO:0000256" key="2">
    <source>
        <dbReference type="ARBA" id="ARBA00022741"/>
    </source>
</evidence>
<reference evidence="12" key="1">
    <citation type="submission" date="2020-03" db="EMBL/GenBank/DDBJ databases">
        <title>Draft Genome Sequence of Cylindrodendrum hubeiense.</title>
        <authorList>
            <person name="Buettner E."/>
            <person name="Kellner H."/>
        </authorList>
    </citation>
    <scope>NUCLEOTIDE SEQUENCE</scope>
    <source>
        <strain evidence="12">IHI 201604</strain>
    </source>
</reference>
<keyword evidence="1" id="KW-0479">Metal-binding</keyword>
<dbReference type="GO" id="GO:0008094">
    <property type="term" value="F:ATP-dependent activity, acting on DNA"/>
    <property type="evidence" value="ECO:0007669"/>
    <property type="project" value="TreeGrafter"/>
</dbReference>
<evidence type="ECO:0000256" key="8">
    <source>
        <dbReference type="SAM" id="MobiDB-lite"/>
    </source>
</evidence>
<dbReference type="PROSITE" id="PS51194">
    <property type="entry name" value="HELICASE_CTER"/>
    <property type="match status" value="1"/>
</dbReference>
<dbReference type="GO" id="GO:0016787">
    <property type="term" value="F:hydrolase activity"/>
    <property type="evidence" value="ECO:0007669"/>
    <property type="project" value="UniProtKB-KW"/>
</dbReference>
<evidence type="ECO:0000256" key="7">
    <source>
        <dbReference type="PROSITE-ProRule" id="PRU00175"/>
    </source>
</evidence>
<keyword evidence="4" id="KW-0378">Hydrolase</keyword>
<protein>
    <submittedName>
        <fullName evidence="12">Uncharacterized protein</fullName>
    </submittedName>
</protein>
<comment type="caution">
    <text evidence="12">The sequence shown here is derived from an EMBL/GenBank/DDBJ whole genome shotgun (WGS) entry which is preliminary data.</text>
</comment>
<keyword evidence="13" id="KW-1185">Reference proteome</keyword>
<dbReference type="InterPro" id="IPR001650">
    <property type="entry name" value="Helicase_C-like"/>
</dbReference>
<dbReference type="GO" id="GO:0008270">
    <property type="term" value="F:zinc ion binding"/>
    <property type="evidence" value="ECO:0007669"/>
    <property type="project" value="UniProtKB-KW"/>
</dbReference>
<dbReference type="PROSITE" id="PS50089">
    <property type="entry name" value="ZF_RING_2"/>
    <property type="match status" value="1"/>
</dbReference>
<feature type="domain" description="RING-type" evidence="9">
    <location>
        <begin position="685"/>
        <end position="737"/>
    </location>
</feature>
<evidence type="ECO:0000256" key="6">
    <source>
        <dbReference type="ARBA" id="ARBA00022840"/>
    </source>
</evidence>
<dbReference type="PROSITE" id="PS51192">
    <property type="entry name" value="HELICASE_ATP_BIND_1"/>
    <property type="match status" value="1"/>
</dbReference>
<dbReference type="InterPro" id="IPR000330">
    <property type="entry name" value="SNF2_N"/>
</dbReference>
<dbReference type="CDD" id="cd18793">
    <property type="entry name" value="SF2_C_SNF"/>
    <property type="match status" value="1"/>
</dbReference>
<dbReference type="CDD" id="cd18008">
    <property type="entry name" value="DEXDc_SHPRH-like"/>
    <property type="match status" value="1"/>
</dbReference>
<keyword evidence="3 7" id="KW-0863">Zinc-finger</keyword>
<dbReference type="SMART" id="SM00490">
    <property type="entry name" value="HELICc"/>
    <property type="match status" value="1"/>
</dbReference>